<dbReference type="HAMAP" id="MF_00161">
    <property type="entry name" value="LspA"/>
    <property type="match status" value="1"/>
</dbReference>
<dbReference type="eggNOG" id="COG0597">
    <property type="taxonomic scope" value="Bacteria"/>
</dbReference>
<comment type="similarity">
    <text evidence="1 9 11">Belongs to the peptidase A8 family.</text>
</comment>
<evidence type="ECO:0000256" key="10">
    <source>
        <dbReference type="RuleBase" id="RU000594"/>
    </source>
</evidence>
<dbReference type="Pfam" id="PF01252">
    <property type="entry name" value="Peptidase_A8"/>
    <property type="match status" value="1"/>
</dbReference>
<dbReference type="OrthoDB" id="9810259at2"/>
<keyword evidence="4 9" id="KW-0812">Transmembrane</keyword>
<evidence type="ECO:0000256" key="6">
    <source>
        <dbReference type="ARBA" id="ARBA00022801"/>
    </source>
</evidence>
<feature type="transmembrane region" description="Helical" evidence="9">
    <location>
        <begin position="121"/>
        <end position="145"/>
    </location>
</feature>
<dbReference type="GO" id="GO:0006508">
    <property type="term" value="P:proteolysis"/>
    <property type="evidence" value="ECO:0007669"/>
    <property type="project" value="UniProtKB-KW"/>
</dbReference>
<evidence type="ECO:0000256" key="7">
    <source>
        <dbReference type="ARBA" id="ARBA00022989"/>
    </source>
</evidence>
<keyword evidence="13" id="KW-1185">Reference proteome</keyword>
<name>E6TWS9_EVAC2</name>
<dbReference type="InterPro" id="IPR001872">
    <property type="entry name" value="Peptidase_A8"/>
</dbReference>
<evidence type="ECO:0000256" key="3">
    <source>
        <dbReference type="ARBA" id="ARBA00022670"/>
    </source>
</evidence>
<evidence type="ECO:0000256" key="1">
    <source>
        <dbReference type="ARBA" id="ARBA00006139"/>
    </source>
</evidence>
<dbReference type="NCBIfam" id="TIGR00077">
    <property type="entry name" value="lspA"/>
    <property type="match status" value="1"/>
</dbReference>
<keyword evidence="6 9" id="KW-0378">Hydrolase</keyword>
<evidence type="ECO:0000313" key="12">
    <source>
        <dbReference type="EMBL" id="ADU28762.1"/>
    </source>
</evidence>
<dbReference type="GO" id="GO:0005886">
    <property type="term" value="C:plasma membrane"/>
    <property type="evidence" value="ECO:0007669"/>
    <property type="project" value="UniProtKB-SubCell"/>
</dbReference>
<keyword evidence="5 9" id="KW-0064">Aspartyl protease</keyword>
<dbReference type="EC" id="3.4.23.36" evidence="9"/>
<dbReference type="KEGG" id="bco:Bcell_0480"/>
<dbReference type="Proteomes" id="UP000001401">
    <property type="component" value="Chromosome"/>
</dbReference>
<feature type="active site" evidence="9">
    <location>
        <position position="130"/>
    </location>
</feature>
<protein>
    <recommendedName>
        <fullName evidence="9">Lipoprotein signal peptidase</fullName>
        <ecNumber evidence="9">3.4.23.36</ecNumber>
    </recommendedName>
    <alternativeName>
        <fullName evidence="9">Prolipoprotein signal peptidase</fullName>
    </alternativeName>
    <alternativeName>
        <fullName evidence="9">Signal peptidase II</fullName>
        <shortName evidence="9">SPase II</shortName>
    </alternativeName>
</protein>
<keyword evidence="12" id="KW-0449">Lipoprotein</keyword>
<sequence>MRYYIVALLILLLDQVTKWLVVQNMNIGESIPIINGLFYITSHRNAGAAFGILQGQLWLFIIITIGVSCVLIYLIQTIKKGMNWYGVSLALLLGGAIGNFTDRLFRGGEVVDFINVYIFSYNFPIFNVADMALNVGVVMMLIHLFKEEKRNKKIAK</sequence>
<evidence type="ECO:0000256" key="8">
    <source>
        <dbReference type="ARBA" id="ARBA00023136"/>
    </source>
</evidence>
<comment type="function">
    <text evidence="9 10">This protein specifically catalyzes the removal of signal peptides from prolipoproteins.</text>
</comment>
<evidence type="ECO:0000256" key="2">
    <source>
        <dbReference type="ARBA" id="ARBA00022475"/>
    </source>
</evidence>
<dbReference type="AlphaFoldDB" id="E6TWS9"/>
<dbReference type="GO" id="GO:0004190">
    <property type="term" value="F:aspartic-type endopeptidase activity"/>
    <property type="evidence" value="ECO:0007669"/>
    <property type="project" value="UniProtKB-UniRule"/>
</dbReference>
<reference evidence="12 13" key="1">
    <citation type="submission" date="2010-12" db="EMBL/GenBank/DDBJ databases">
        <title>Complete sequence of Bacillus cellulosilyticus DSM 2522.</title>
        <authorList>
            <consortium name="US DOE Joint Genome Institute"/>
            <person name="Lucas S."/>
            <person name="Copeland A."/>
            <person name="Lapidus A."/>
            <person name="Cheng J.-F."/>
            <person name="Bruce D."/>
            <person name="Goodwin L."/>
            <person name="Pitluck S."/>
            <person name="Chertkov O."/>
            <person name="Detter J.C."/>
            <person name="Han C."/>
            <person name="Tapia R."/>
            <person name="Land M."/>
            <person name="Hauser L."/>
            <person name="Jeffries C."/>
            <person name="Kyrpides N."/>
            <person name="Ivanova N."/>
            <person name="Mikhailova N."/>
            <person name="Brumm P."/>
            <person name="Mead D."/>
            <person name="Woyke T."/>
        </authorList>
    </citation>
    <scope>NUCLEOTIDE SEQUENCE [LARGE SCALE GENOMIC DNA]</scope>
    <source>
        <strain evidence="13">ATCC 21833 / DSM 2522 / FERM P-1141 / JCM 9156 / N-4</strain>
    </source>
</reference>
<dbReference type="RefSeq" id="WP_013487103.1">
    <property type="nucleotide sequence ID" value="NC_014829.1"/>
</dbReference>
<dbReference type="PRINTS" id="PR00781">
    <property type="entry name" value="LIPOSIGPTASE"/>
</dbReference>
<keyword evidence="8 9" id="KW-0472">Membrane</keyword>
<dbReference type="PROSITE" id="PS00855">
    <property type="entry name" value="SPASE_II"/>
    <property type="match status" value="1"/>
</dbReference>
<accession>E6TWS9</accession>
<comment type="subcellular location">
    <subcellularLocation>
        <location evidence="9">Cell membrane</location>
        <topology evidence="9">Multi-pass membrane protein</topology>
    </subcellularLocation>
</comment>
<feature type="transmembrane region" description="Helical" evidence="9">
    <location>
        <begin position="57"/>
        <end position="75"/>
    </location>
</feature>
<comment type="caution">
    <text evidence="9">Lacks conserved residue(s) required for the propagation of feature annotation.</text>
</comment>
<evidence type="ECO:0000313" key="13">
    <source>
        <dbReference type="Proteomes" id="UP000001401"/>
    </source>
</evidence>
<feature type="active site" evidence="9">
    <location>
        <position position="112"/>
    </location>
</feature>
<evidence type="ECO:0000256" key="4">
    <source>
        <dbReference type="ARBA" id="ARBA00022692"/>
    </source>
</evidence>
<dbReference type="UniPathway" id="UPA00665"/>
<comment type="catalytic activity">
    <reaction evidence="9 10">
        <text>Release of signal peptides from bacterial membrane prolipoproteins. Hydrolyzes -Xaa-Yaa-Zaa-|-(S,diacylglyceryl)Cys-, in which Xaa is hydrophobic (preferably Leu), and Yaa (Ala or Ser) and Zaa (Gly or Ala) have small, neutral side chains.</text>
        <dbReference type="EC" id="3.4.23.36"/>
    </reaction>
</comment>
<dbReference type="HOGENOM" id="CLU_083252_3_0_9"/>
<organism evidence="12 13">
    <name type="scientific">Evansella cellulosilytica (strain ATCC 21833 / DSM 2522 / FERM P-1141 / JCM 9156 / N-4)</name>
    <name type="common">Bacillus cellulosilyticus</name>
    <dbReference type="NCBI Taxonomy" id="649639"/>
    <lineage>
        <taxon>Bacteria</taxon>
        <taxon>Bacillati</taxon>
        <taxon>Bacillota</taxon>
        <taxon>Bacilli</taxon>
        <taxon>Bacillales</taxon>
        <taxon>Bacillaceae</taxon>
        <taxon>Evansella</taxon>
    </lineage>
</organism>
<keyword evidence="3 9" id="KW-0645">Protease</keyword>
<keyword evidence="2 9" id="KW-1003">Cell membrane</keyword>
<evidence type="ECO:0000256" key="5">
    <source>
        <dbReference type="ARBA" id="ARBA00022750"/>
    </source>
</evidence>
<dbReference type="PANTHER" id="PTHR33695">
    <property type="entry name" value="LIPOPROTEIN SIGNAL PEPTIDASE"/>
    <property type="match status" value="1"/>
</dbReference>
<evidence type="ECO:0000256" key="9">
    <source>
        <dbReference type="HAMAP-Rule" id="MF_00161"/>
    </source>
</evidence>
<keyword evidence="7 9" id="KW-1133">Transmembrane helix</keyword>
<proteinExistence type="inferred from homology"/>
<gene>
    <name evidence="9" type="primary">lspA</name>
    <name evidence="12" type="ordered locus">Bcell_0480</name>
</gene>
<evidence type="ECO:0000256" key="11">
    <source>
        <dbReference type="RuleBase" id="RU004181"/>
    </source>
</evidence>
<dbReference type="STRING" id="649639.Bcell_0480"/>
<comment type="pathway">
    <text evidence="9">Protein modification; lipoprotein biosynthesis (signal peptide cleavage).</text>
</comment>
<dbReference type="PANTHER" id="PTHR33695:SF1">
    <property type="entry name" value="LIPOPROTEIN SIGNAL PEPTIDASE"/>
    <property type="match status" value="1"/>
</dbReference>
<feature type="transmembrane region" description="Helical" evidence="9">
    <location>
        <begin position="82"/>
        <end position="101"/>
    </location>
</feature>
<dbReference type="EMBL" id="CP002394">
    <property type="protein sequence ID" value="ADU28762.1"/>
    <property type="molecule type" value="Genomic_DNA"/>
</dbReference>